<organism evidence="4 5">
    <name type="scientific">Prescottella agglutinans</name>
    <dbReference type="NCBI Taxonomy" id="1644129"/>
    <lineage>
        <taxon>Bacteria</taxon>
        <taxon>Bacillati</taxon>
        <taxon>Actinomycetota</taxon>
        <taxon>Actinomycetes</taxon>
        <taxon>Mycobacteriales</taxon>
        <taxon>Nocardiaceae</taxon>
        <taxon>Prescottella</taxon>
    </lineage>
</organism>
<dbReference type="SUPFAM" id="SSF53187">
    <property type="entry name" value="Zn-dependent exopeptidases"/>
    <property type="match status" value="1"/>
</dbReference>
<dbReference type="SUPFAM" id="SSF52025">
    <property type="entry name" value="PA domain"/>
    <property type="match status" value="1"/>
</dbReference>
<dbReference type="InterPro" id="IPR046450">
    <property type="entry name" value="PA_dom_sf"/>
</dbReference>
<feature type="compositionally biased region" description="Basic and acidic residues" evidence="1">
    <location>
        <begin position="473"/>
        <end position="485"/>
    </location>
</feature>
<dbReference type="PROSITE" id="PS51257">
    <property type="entry name" value="PROKAR_LIPOPROTEIN"/>
    <property type="match status" value="1"/>
</dbReference>
<dbReference type="CDD" id="cd04816">
    <property type="entry name" value="PA_SaNapH_like"/>
    <property type="match status" value="1"/>
</dbReference>
<dbReference type="RefSeq" id="WP_127915428.1">
    <property type="nucleotide sequence ID" value="NZ_RKLP01000003.1"/>
</dbReference>
<dbReference type="PANTHER" id="PTHR12147:SF26">
    <property type="entry name" value="PEPTIDASE M28 DOMAIN-CONTAINING PROTEIN"/>
    <property type="match status" value="1"/>
</dbReference>
<evidence type="ECO:0000313" key="4">
    <source>
        <dbReference type="EMBL" id="RVW10049.1"/>
    </source>
</evidence>
<dbReference type="GO" id="GO:0008235">
    <property type="term" value="F:metalloexopeptidase activity"/>
    <property type="evidence" value="ECO:0007669"/>
    <property type="project" value="InterPro"/>
</dbReference>
<feature type="region of interest" description="Disordered" evidence="1">
    <location>
        <begin position="463"/>
        <end position="485"/>
    </location>
</feature>
<dbReference type="Gene3D" id="3.40.630.10">
    <property type="entry name" value="Zn peptidases"/>
    <property type="match status" value="1"/>
</dbReference>
<dbReference type="AlphaFoldDB" id="A0A438BG89"/>
<dbReference type="PANTHER" id="PTHR12147">
    <property type="entry name" value="METALLOPEPTIDASE M28 FAMILY MEMBER"/>
    <property type="match status" value="1"/>
</dbReference>
<protein>
    <submittedName>
        <fullName evidence="4">M20/M25/M40 family metallo-hydrolase</fullName>
    </submittedName>
</protein>
<evidence type="ECO:0000256" key="1">
    <source>
        <dbReference type="SAM" id="MobiDB-lite"/>
    </source>
</evidence>
<dbReference type="Proteomes" id="UP000286208">
    <property type="component" value="Unassembled WGS sequence"/>
</dbReference>
<feature type="domain" description="Peptidase M28" evidence="3">
    <location>
        <begin position="238"/>
        <end position="452"/>
    </location>
</feature>
<dbReference type="InterPro" id="IPR003137">
    <property type="entry name" value="PA_domain"/>
</dbReference>
<dbReference type="Gene3D" id="3.50.30.30">
    <property type="match status" value="1"/>
</dbReference>
<dbReference type="InterPro" id="IPR007484">
    <property type="entry name" value="Peptidase_M28"/>
</dbReference>
<dbReference type="InterPro" id="IPR045175">
    <property type="entry name" value="M28_fam"/>
</dbReference>
<keyword evidence="4" id="KW-0378">Hydrolase</keyword>
<sequence>MRTTVGFVTVIAGALLLSGCGDPDDLGPPVDGPGLAAAIDTDAVIGDLEQLQRIADDNGGNRAAGTPGYDASVDYVVDQLEQAGFDVDTPEFAVDIFHATTQTLQVSGRQVPVQALTYSPSTPAGGLTAPLVPVPSDDTPGCDDTDYAGLDVTGAVVLVDRGACPFAQKQQVAAERGAAAMLVANNVDGPLTGGTLGSKDDARIPTGGVGKADGAALRQGGDVTLALDTTVESAKSRNVIAQTRTGASDDVVMVGAHLDSVPEGPGVNDDGSGVATLLEAARRLGATPNATNAVRFAFWGAEEEGLNGSQAYVDGLDDTARADIAMYLNFDMVGSHNAGYFVYDGDDSDRTGEGPGPEGSAGIERTFGAILLQLGISPEGTDFDGRSDYGPFIATGIPSGGLFTGAEEAKTAVQADKWGGDPGAGFDPNYHTAQDTLANVDRAALAVNAEAVGYGIGHYAQSIEGPNGVPGAGDERSAARAETGK</sequence>
<dbReference type="GO" id="GO:0006508">
    <property type="term" value="P:proteolysis"/>
    <property type="evidence" value="ECO:0007669"/>
    <property type="project" value="InterPro"/>
</dbReference>
<keyword evidence="5" id="KW-1185">Reference proteome</keyword>
<name>A0A438BG89_9NOCA</name>
<evidence type="ECO:0000259" key="2">
    <source>
        <dbReference type="Pfam" id="PF02225"/>
    </source>
</evidence>
<dbReference type="EMBL" id="RKLP01000003">
    <property type="protein sequence ID" value="RVW10049.1"/>
    <property type="molecule type" value="Genomic_DNA"/>
</dbReference>
<dbReference type="OrthoDB" id="345880at2"/>
<dbReference type="Pfam" id="PF04389">
    <property type="entry name" value="Peptidase_M28"/>
    <property type="match status" value="1"/>
</dbReference>
<dbReference type="Pfam" id="PF02225">
    <property type="entry name" value="PA"/>
    <property type="match status" value="1"/>
</dbReference>
<proteinExistence type="predicted"/>
<feature type="domain" description="PA" evidence="2">
    <location>
        <begin position="128"/>
        <end position="217"/>
    </location>
</feature>
<comment type="caution">
    <text evidence="4">The sequence shown here is derived from an EMBL/GenBank/DDBJ whole genome shotgun (WGS) entry which is preliminary data.</text>
</comment>
<gene>
    <name evidence="4" type="ORF">EGT67_07415</name>
</gene>
<accession>A0A438BG89</accession>
<reference evidence="4 5" key="1">
    <citation type="submission" date="2018-11" db="EMBL/GenBank/DDBJ databases">
        <title>Rhodococcus spongicola sp. nov. and Rhodococcus xishaensis sp. nov. from marine sponges.</title>
        <authorList>
            <person name="Li L."/>
            <person name="Lin H.W."/>
        </authorList>
    </citation>
    <scope>NUCLEOTIDE SEQUENCE [LARGE SCALE GENOMIC DNA]</scope>
    <source>
        <strain evidence="4 5">CCTCC AB2014297</strain>
    </source>
</reference>
<evidence type="ECO:0000313" key="5">
    <source>
        <dbReference type="Proteomes" id="UP000286208"/>
    </source>
</evidence>
<evidence type="ECO:0000259" key="3">
    <source>
        <dbReference type="Pfam" id="PF04389"/>
    </source>
</evidence>